<accession>A0ABD3C2H8</accession>
<dbReference type="AlphaFoldDB" id="A0ABD3C2H8"/>
<comment type="caution">
    <text evidence="1">The sequence shown here is derived from an EMBL/GenBank/DDBJ whole genome shotgun (WGS) entry which is preliminary data.</text>
</comment>
<gene>
    <name evidence="1" type="ORF">CASFOL_032412</name>
</gene>
<keyword evidence="2" id="KW-1185">Reference proteome</keyword>
<sequence length="317" mass="35603">MDGLIDNVTLKEFKIFHGLDRELYTILVRDLSLNPSESLQVMGFWLCLERGGFSNLISTILSLDPLLINKAYDEAVTCLHLVNDTNHSPLSPKETAGIPLTSRLLKTEVSQHYFQENRHKVFHDIQNLVSDVYIPALSDIMEQARRGSFAKSPAQNRPPPVLVPVPEPVYQPPVQVITFDDLVARAFSGLSFQGGCDVGRSQIGGEAETRSARTMFVTFSKGYPVAEAEVREFFTRLFGNCIESLYMQEVEPDEQALYARIVFVKPSYIQFILNGEGKAKFSINGKHVWMRQFVPRNGRSWPCGCPTVGPSVCPHQH</sequence>
<proteinExistence type="predicted"/>
<evidence type="ECO:0000313" key="1">
    <source>
        <dbReference type="EMBL" id="KAL3623596.1"/>
    </source>
</evidence>
<name>A0ABD3C2H8_9LAMI</name>
<dbReference type="Proteomes" id="UP001632038">
    <property type="component" value="Unassembled WGS sequence"/>
</dbReference>
<organism evidence="1 2">
    <name type="scientific">Castilleja foliolosa</name>
    <dbReference type="NCBI Taxonomy" id="1961234"/>
    <lineage>
        <taxon>Eukaryota</taxon>
        <taxon>Viridiplantae</taxon>
        <taxon>Streptophyta</taxon>
        <taxon>Embryophyta</taxon>
        <taxon>Tracheophyta</taxon>
        <taxon>Spermatophyta</taxon>
        <taxon>Magnoliopsida</taxon>
        <taxon>eudicotyledons</taxon>
        <taxon>Gunneridae</taxon>
        <taxon>Pentapetalae</taxon>
        <taxon>asterids</taxon>
        <taxon>lamiids</taxon>
        <taxon>Lamiales</taxon>
        <taxon>Orobanchaceae</taxon>
        <taxon>Pedicularideae</taxon>
        <taxon>Castillejinae</taxon>
        <taxon>Castilleja</taxon>
    </lineage>
</organism>
<reference evidence="2" key="1">
    <citation type="journal article" date="2024" name="IScience">
        <title>Strigolactones Initiate the Formation of Haustorium-like Structures in Castilleja.</title>
        <authorList>
            <person name="Buerger M."/>
            <person name="Peterson D."/>
            <person name="Chory J."/>
        </authorList>
    </citation>
    <scope>NUCLEOTIDE SEQUENCE [LARGE SCALE GENOMIC DNA]</scope>
</reference>
<evidence type="ECO:0000313" key="2">
    <source>
        <dbReference type="Proteomes" id="UP001632038"/>
    </source>
</evidence>
<protein>
    <submittedName>
        <fullName evidence="1">Uncharacterized protein</fullName>
    </submittedName>
</protein>
<dbReference type="PANTHER" id="PTHR33527">
    <property type="entry name" value="OS07G0274300 PROTEIN"/>
    <property type="match status" value="1"/>
</dbReference>
<dbReference type="EMBL" id="JAVIJP010000054">
    <property type="protein sequence ID" value="KAL3623596.1"/>
    <property type="molecule type" value="Genomic_DNA"/>
</dbReference>
<dbReference type="PANTHER" id="PTHR33527:SF14">
    <property type="entry name" value="OS07G0274300 PROTEIN"/>
    <property type="match status" value="1"/>
</dbReference>